<protein>
    <submittedName>
        <fullName evidence="1">Uncharacterized protein</fullName>
    </submittedName>
</protein>
<dbReference type="Proteomes" id="UP001152320">
    <property type="component" value="Chromosome 9"/>
</dbReference>
<comment type="caution">
    <text evidence="1">The sequence shown here is derived from an EMBL/GenBank/DDBJ whole genome shotgun (WGS) entry which is preliminary data.</text>
</comment>
<dbReference type="OrthoDB" id="10560018at2759"/>
<evidence type="ECO:0000313" key="1">
    <source>
        <dbReference type="EMBL" id="KAJ8036239.1"/>
    </source>
</evidence>
<name>A0A9Q1H7S6_HOLLE</name>
<organism evidence="1 2">
    <name type="scientific">Holothuria leucospilota</name>
    <name type="common">Black long sea cucumber</name>
    <name type="synonym">Mertensiothuria leucospilota</name>
    <dbReference type="NCBI Taxonomy" id="206669"/>
    <lineage>
        <taxon>Eukaryota</taxon>
        <taxon>Metazoa</taxon>
        <taxon>Echinodermata</taxon>
        <taxon>Eleutherozoa</taxon>
        <taxon>Echinozoa</taxon>
        <taxon>Holothuroidea</taxon>
        <taxon>Aspidochirotacea</taxon>
        <taxon>Aspidochirotida</taxon>
        <taxon>Holothuriidae</taxon>
        <taxon>Holothuria</taxon>
    </lineage>
</organism>
<proteinExistence type="predicted"/>
<dbReference type="AlphaFoldDB" id="A0A9Q1H7S6"/>
<gene>
    <name evidence="1" type="ORF">HOLleu_20155</name>
</gene>
<evidence type="ECO:0000313" key="2">
    <source>
        <dbReference type="Proteomes" id="UP001152320"/>
    </source>
</evidence>
<dbReference type="EMBL" id="JAIZAY010000009">
    <property type="protein sequence ID" value="KAJ8036239.1"/>
    <property type="molecule type" value="Genomic_DNA"/>
</dbReference>
<reference evidence="1" key="1">
    <citation type="submission" date="2021-10" db="EMBL/GenBank/DDBJ databases">
        <title>Tropical sea cucumber genome reveals ecological adaptation and Cuvierian tubules defense mechanism.</title>
        <authorList>
            <person name="Chen T."/>
        </authorList>
    </citation>
    <scope>NUCLEOTIDE SEQUENCE</scope>
    <source>
        <strain evidence="1">Nanhai2018</strain>
        <tissue evidence="1">Muscle</tissue>
    </source>
</reference>
<keyword evidence="2" id="KW-1185">Reference proteome</keyword>
<accession>A0A9Q1H7S6</accession>
<sequence>MQLWFSKAANGQGSSIGTIESALSEEQADQPVSFSDFSFDGLEARADLTTTGCTKYQFICARVRRDKPDPSYKLVGKDPSQTTGCAPVSCERGRDPTVEFASVEPTPVTVYEETDTTVTTTVTVTFNEPRTDQVSGSNLWQMDLWFSKAKDGAGSSSDGVTNVLSASQASKPVNFRNFVFNDLEITADLSTGSGCGKYRFICAQIRRDEPEPNYKLLGKVRSATVGCAPVTCDKSQEPSVQFSSVSVTPVTIYEEQENPVTTDVTVTFNQPNTDESVAGSGLWQVDLWFSKAADGQGSSSDRVENVLSSAQGSKAVNFPSFVFEDLEITADLTATGCGKYRYICAQIRRDDPEPSYKLLGKSLATTVGCAEVSCERSQLPVVIVSSVSNTPVQISPEQVNDVTTDVTIEFDRSSELVSGSNLWRLETWYSKDPNGVGSRYSETEQALTPAQASEALGSRYRLRFNGVTAEADLTTLGCGKFLHVCNRIKKGDADPDYDLQGDTTAITGCSPVECGGGETPPPPTPHIIPTNLRVTETSVEVGGRNTIDIDVTVDFDPSSDPVDGTNLWRVIVWLSNNDDGVSGTRVQETDQTISGSQRDQSFRPGRPLNFRSVQVDMDLRGERNCKKIAYVCARLKKNAPVPKYTIAPSQVTGCAPCRCDE</sequence>